<evidence type="ECO:0000313" key="2">
    <source>
        <dbReference type="Proteomes" id="UP000826212"/>
    </source>
</evidence>
<organism evidence="1 2">
    <name type="scientific">Halosquirtibacter laminarini</name>
    <dbReference type="NCBI Taxonomy" id="3374600"/>
    <lineage>
        <taxon>Bacteria</taxon>
        <taxon>Pseudomonadati</taxon>
        <taxon>Bacteroidota</taxon>
        <taxon>Bacteroidia</taxon>
        <taxon>Marinilabiliales</taxon>
        <taxon>Prolixibacteraceae</taxon>
        <taxon>Halosquirtibacter</taxon>
    </lineage>
</organism>
<reference evidence="1" key="1">
    <citation type="submission" date="2021-08" db="EMBL/GenBank/DDBJ databases">
        <title>Novel anaerobic bacterium isolated from sea squirt in East Sea, Republic of Korea.</title>
        <authorList>
            <person name="Nguyen T.H."/>
            <person name="Li Z."/>
            <person name="Lee Y.-J."/>
            <person name="Ko J."/>
            <person name="Kim S.-G."/>
        </authorList>
    </citation>
    <scope>NUCLEOTIDE SEQUENCE</scope>
    <source>
        <strain evidence="1">KCTC 25031</strain>
    </source>
</reference>
<dbReference type="Proteomes" id="UP000826212">
    <property type="component" value="Chromosome"/>
</dbReference>
<accession>A0AC61NKD7</accession>
<evidence type="ECO:0000313" key="1">
    <source>
        <dbReference type="EMBL" id="QZE15000.1"/>
    </source>
</evidence>
<protein>
    <submittedName>
        <fullName evidence="1">YceI family protein</fullName>
    </submittedName>
</protein>
<sequence length="188" mass="20966">MKLKNILTAAFVLFAITVNAKTVKVDTKNSNIEWIGKKIGGQHNGAIQLKEGVLKFKNGNIQSGEFVVDMNTITNTDLDSKTYQDKLVGHLKSDDFFGVAKYPEAKLHIISSTPFNNNETTVTGNITIKGETEKITFKVKRSNNIYTASLEVDRSHFNVRYGSNSFFDNLGNKAIDNIFTLNIKLITE</sequence>
<proteinExistence type="predicted"/>
<dbReference type="EMBL" id="CP081303">
    <property type="protein sequence ID" value="QZE15000.1"/>
    <property type="molecule type" value="Genomic_DNA"/>
</dbReference>
<gene>
    <name evidence="1" type="ORF">K4L44_04000</name>
</gene>
<name>A0AC61NKD7_9BACT</name>
<keyword evidence="2" id="KW-1185">Reference proteome</keyword>